<evidence type="ECO:0000313" key="2">
    <source>
        <dbReference type="EMBL" id="USJ27944.1"/>
    </source>
</evidence>
<organism evidence="2 4">
    <name type="scientific">Ensifer adhaerens</name>
    <name type="common">Sinorhizobium morelense</name>
    <dbReference type="NCBI Taxonomy" id="106592"/>
    <lineage>
        <taxon>Bacteria</taxon>
        <taxon>Pseudomonadati</taxon>
        <taxon>Pseudomonadota</taxon>
        <taxon>Alphaproteobacteria</taxon>
        <taxon>Hyphomicrobiales</taxon>
        <taxon>Rhizobiaceae</taxon>
        <taxon>Sinorhizobium/Ensifer group</taxon>
        <taxon>Ensifer</taxon>
    </lineage>
</organism>
<dbReference type="RefSeq" id="WP_082566399.1">
    <property type="nucleotide sequence ID" value="NZ_CP015882.1"/>
</dbReference>
<sequence>MAYVDQIIMLCAGLWMTAAGFGYVQTNTQVPWLAQLTRHFRWMGPLLIAIAIVLLLAAPTT</sequence>
<protein>
    <submittedName>
        <fullName evidence="2">Uncharacterized protein</fullName>
    </submittedName>
</protein>
<gene>
    <name evidence="2" type="ORF">NE863_29165</name>
    <name evidence="3" type="ORF">P4B07_33650</name>
</gene>
<keyword evidence="1" id="KW-0812">Transmembrane</keyword>
<keyword evidence="5" id="KW-1185">Reference proteome</keyword>
<keyword evidence="2" id="KW-0614">Plasmid</keyword>
<evidence type="ECO:0000313" key="5">
    <source>
        <dbReference type="Proteomes" id="UP001214094"/>
    </source>
</evidence>
<geneLocation type="plasmid" evidence="3 5">
    <name>unnamedB</name>
</geneLocation>
<geneLocation type="plasmid" evidence="2 4">
    <name>pB</name>
</geneLocation>
<evidence type="ECO:0000313" key="4">
    <source>
        <dbReference type="Proteomes" id="UP001055460"/>
    </source>
</evidence>
<feature type="transmembrane region" description="Helical" evidence="1">
    <location>
        <begin position="7"/>
        <end position="24"/>
    </location>
</feature>
<dbReference type="GeneID" id="69987069"/>
<evidence type="ECO:0000313" key="3">
    <source>
        <dbReference type="EMBL" id="WFP94737.1"/>
    </source>
</evidence>
<proteinExistence type="predicted"/>
<feature type="transmembrane region" description="Helical" evidence="1">
    <location>
        <begin position="39"/>
        <end position="58"/>
    </location>
</feature>
<dbReference type="EMBL" id="CP121310">
    <property type="protein sequence ID" value="WFP94737.1"/>
    <property type="molecule type" value="Genomic_DNA"/>
</dbReference>
<keyword evidence="1" id="KW-0472">Membrane</keyword>
<name>A0A9Q8YI23_ENSAD</name>
<accession>A0A9Q8YI23</accession>
<reference evidence="3 5" key="2">
    <citation type="submission" date="2023-03" db="EMBL/GenBank/DDBJ databases">
        <title>Comparative genome and transcriptome analysis combination mining strategies for increasing vitamin B12 production of Ensifer adhaerens strain.</title>
        <authorList>
            <person name="Yongheng L."/>
        </authorList>
    </citation>
    <scope>NUCLEOTIDE SEQUENCE [LARGE SCALE GENOMIC DNA]</scope>
    <source>
        <strain evidence="3 5">Casida A-T305</strain>
        <plasmid evidence="3 5">unnamedB</plasmid>
    </source>
</reference>
<keyword evidence="1" id="KW-1133">Transmembrane helix</keyword>
<evidence type="ECO:0000256" key="1">
    <source>
        <dbReference type="SAM" id="Phobius"/>
    </source>
</evidence>
<reference evidence="2" key="1">
    <citation type="submission" date="2022-06" db="EMBL/GenBank/DDBJ databases">
        <title>Physiological and biochemical characterization and genomic elucidation of a strain of the genus Ensifer adhaerens M8 that combines arsenic oxidation and chromium reduction.</title>
        <authorList>
            <person name="Li X."/>
            <person name="Yu c."/>
        </authorList>
    </citation>
    <scope>NUCLEOTIDE SEQUENCE</scope>
    <source>
        <strain evidence="2">M8</strain>
        <plasmid evidence="2">pB</plasmid>
    </source>
</reference>
<dbReference type="EMBL" id="CP098809">
    <property type="protein sequence ID" value="USJ27944.1"/>
    <property type="molecule type" value="Genomic_DNA"/>
</dbReference>
<dbReference type="Proteomes" id="UP001055460">
    <property type="component" value="Plasmid pB"/>
</dbReference>
<dbReference type="Proteomes" id="UP001214094">
    <property type="component" value="Plasmid unnamedB"/>
</dbReference>
<dbReference type="AlphaFoldDB" id="A0A9Q8YI23"/>